<proteinExistence type="predicted"/>
<accession>A0A9X1P7E8</accession>
<keyword evidence="2" id="KW-1185">Reference proteome</keyword>
<dbReference type="Proteomes" id="UP001139700">
    <property type="component" value="Unassembled WGS sequence"/>
</dbReference>
<organism evidence="1 2">
    <name type="scientific">Dyadobacter fanqingshengii</name>
    <dbReference type="NCBI Taxonomy" id="2906443"/>
    <lineage>
        <taxon>Bacteria</taxon>
        <taxon>Pseudomonadati</taxon>
        <taxon>Bacteroidota</taxon>
        <taxon>Cytophagia</taxon>
        <taxon>Cytophagales</taxon>
        <taxon>Spirosomataceae</taxon>
        <taxon>Dyadobacter</taxon>
    </lineage>
</organism>
<evidence type="ECO:0000313" key="1">
    <source>
        <dbReference type="EMBL" id="MCF0039746.1"/>
    </source>
</evidence>
<dbReference type="AlphaFoldDB" id="A0A9X1P7E8"/>
<gene>
    <name evidence="1" type="ORF">LXM24_06575</name>
</gene>
<protein>
    <submittedName>
        <fullName evidence="1">Uncharacterized protein</fullName>
    </submittedName>
</protein>
<name>A0A9X1P7E8_9BACT</name>
<dbReference type="RefSeq" id="WP_234612185.1">
    <property type="nucleotide sequence ID" value="NZ_CP098806.1"/>
</dbReference>
<sequence>MLLSQLTKHIYDRQVVFHCFVINDIRFWHGVKTGIPTDAPSVAGVSLYMTWDDGIVATSSKRTKQAGSVLSLKKFELTELDLPY</sequence>
<comment type="caution">
    <text evidence="1">The sequence shown here is derived from an EMBL/GenBank/DDBJ whole genome shotgun (WGS) entry which is preliminary data.</text>
</comment>
<dbReference type="EMBL" id="JAJTTA010000002">
    <property type="protein sequence ID" value="MCF0039746.1"/>
    <property type="molecule type" value="Genomic_DNA"/>
</dbReference>
<reference evidence="1" key="1">
    <citation type="submission" date="2021-12" db="EMBL/GenBank/DDBJ databases">
        <title>Novel species in genus Dyadobacter.</title>
        <authorList>
            <person name="Ma C."/>
        </authorList>
    </citation>
    <scope>NUCLEOTIDE SEQUENCE</scope>
    <source>
        <strain evidence="1">CY399</strain>
    </source>
</reference>
<evidence type="ECO:0000313" key="2">
    <source>
        <dbReference type="Proteomes" id="UP001139700"/>
    </source>
</evidence>